<dbReference type="AlphaFoldDB" id="A0A2I1R8Z5"/>
<dbReference type="Proteomes" id="UP000234662">
    <property type="component" value="Unassembled WGS sequence"/>
</dbReference>
<dbReference type="RefSeq" id="WP_101820162.1">
    <property type="nucleotide sequence ID" value="NZ_PKJC01000006.1"/>
</dbReference>
<evidence type="ECO:0000256" key="1">
    <source>
        <dbReference type="SAM" id="SignalP"/>
    </source>
</evidence>
<evidence type="ECO:0000313" key="2">
    <source>
        <dbReference type="EMBL" id="PKZ65565.1"/>
    </source>
</evidence>
<dbReference type="EMBL" id="PKJC01000006">
    <property type="protein sequence ID" value="PKZ65565.1"/>
    <property type="molecule type" value="Genomic_DNA"/>
</dbReference>
<accession>A0A2I1R8Z5</accession>
<keyword evidence="1" id="KW-0732">Signal</keyword>
<feature type="signal peptide" evidence="1">
    <location>
        <begin position="1"/>
        <end position="25"/>
    </location>
</feature>
<reference evidence="2 3" key="1">
    <citation type="submission" date="2017-12" db="EMBL/GenBank/DDBJ databases">
        <title>Phylogenetic diversity of female urinary microbiome.</title>
        <authorList>
            <person name="Thomas-White K."/>
            <person name="Wolfe A.J."/>
        </authorList>
    </citation>
    <scope>NUCLEOTIDE SEQUENCE [LARGE SCALE GENOMIC DNA]</scope>
    <source>
        <strain evidence="2 3">UMB0777</strain>
    </source>
</reference>
<dbReference type="PROSITE" id="PS51257">
    <property type="entry name" value="PROKAR_LIPOPROTEIN"/>
    <property type="match status" value="1"/>
</dbReference>
<evidence type="ECO:0000313" key="3">
    <source>
        <dbReference type="Proteomes" id="UP000234662"/>
    </source>
</evidence>
<gene>
    <name evidence="2" type="ORF">CYJ73_10810</name>
</gene>
<protein>
    <submittedName>
        <fullName evidence="2">Uncharacterized protein</fullName>
    </submittedName>
</protein>
<feature type="chain" id="PRO_5014168352" evidence="1">
    <location>
        <begin position="26"/>
        <end position="171"/>
    </location>
</feature>
<comment type="caution">
    <text evidence="2">The sequence shown here is derived from an EMBL/GenBank/DDBJ whole genome shotgun (WGS) entry which is preliminary data.</text>
</comment>
<proteinExistence type="predicted"/>
<name>A0A2I1R8Z5_9ACTN</name>
<sequence length="171" mass="18783">MSKRSRLFRPLITLSYVVVIGCGVAACVEDPDDVAATSMPRVEVEQVLHDHIYLVDPELTAVGDTVRRSGCATDPSTLRQEGPPWWYSLTHTYRDVSDDQLDRLTSGVKALSAQGFEVGDVPTRDDPRDLSMQDARGFDVDMTVTDRAGEPMMVEVTSTSPCVRHPEGDDG</sequence>
<organism evidence="2 3">
    <name type="scientific">Gordonia terrae</name>
    <dbReference type="NCBI Taxonomy" id="2055"/>
    <lineage>
        <taxon>Bacteria</taxon>
        <taxon>Bacillati</taxon>
        <taxon>Actinomycetota</taxon>
        <taxon>Actinomycetes</taxon>
        <taxon>Mycobacteriales</taxon>
        <taxon>Gordoniaceae</taxon>
        <taxon>Gordonia</taxon>
    </lineage>
</organism>